<dbReference type="AlphaFoldDB" id="A0A0N4VSR5"/>
<dbReference type="OrthoDB" id="5864370at2759"/>
<dbReference type="WBParaSite" id="HPLM_0000033201-mRNA-1">
    <property type="protein sequence ID" value="HPLM_0000033201-mRNA-1"/>
    <property type="gene ID" value="HPLM_0000033201"/>
</dbReference>
<protein>
    <submittedName>
        <fullName evidence="3">PABS domain-containing protein</fullName>
    </submittedName>
</protein>
<dbReference type="SUPFAM" id="SSF53335">
    <property type="entry name" value="S-adenosyl-L-methionine-dependent methyltransferases"/>
    <property type="match status" value="1"/>
</dbReference>
<name>A0A0N4VSR5_HAEPC</name>
<gene>
    <name evidence="1" type="ORF">HPLM_LOCUS333</name>
</gene>
<evidence type="ECO:0000313" key="1">
    <source>
        <dbReference type="EMBL" id="VDO05103.1"/>
    </source>
</evidence>
<proteinExistence type="predicted"/>
<dbReference type="Gene3D" id="3.40.50.150">
    <property type="entry name" value="Vaccinia Virus protein VP39"/>
    <property type="match status" value="1"/>
</dbReference>
<accession>A0A0N4VSR5</accession>
<evidence type="ECO:0000313" key="3">
    <source>
        <dbReference type="WBParaSite" id="HPLM_0000033201-mRNA-1"/>
    </source>
</evidence>
<evidence type="ECO:0000313" key="2">
    <source>
        <dbReference type="Proteomes" id="UP000268014"/>
    </source>
</evidence>
<dbReference type="EMBL" id="UZAF01000207">
    <property type="protein sequence ID" value="VDO05103.1"/>
    <property type="molecule type" value="Genomic_DNA"/>
</dbReference>
<dbReference type="Proteomes" id="UP000268014">
    <property type="component" value="Unassembled WGS sequence"/>
</dbReference>
<keyword evidence="2" id="KW-1185">Reference proteome</keyword>
<reference evidence="1 2" key="2">
    <citation type="submission" date="2018-11" db="EMBL/GenBank/DDBJ databases">
        <authorList>
            <consortium name="Pathogen Informatics"/>
        </authorList>
    </citation>
    <scope>NUCLEOTIDE SEQUENCE [LARGE SCALE GENOMIC DNA]</scope>
    <source>
        <strain evidence="1 2">MHpl1</strain>
    </source>
</reference>
<organism evidence="3">
    <name type="scientific">Haemonchus placei</name>
    <name type="common">Barber's pole worm</name>
    <dbReference type="NCBI Taxonomy" id="6290"/>
    <lineage>
        <taxon>Eukaryota</taxon>
        <taxon>Metazoa</taxon>
        <taxon>Ecdysozoa</taxon>
        <taxon>Nematoda</taxon>
        <taxon>Chromadorea</taxon>
        <taxon>Rhabditida</taxon>
        <taxon>Rhabditina</taxon>
        <taxon>Rhabditomorpha</taxon>
        <taxon>Strongyloidea</taxon>
        <taxon>Trichostrongylidae</taxon>
        <taxon>Haemonchus</taxon>
    </lineage>
</organism>
<reference evidence="3" key="1">
    <citation type="submission" date="2017-02" db="UniProtKB">
        <authorList>
            <consortium name="WormBaseParasite"/>
        </authorList>
    </citation>
    <scope>IDENTIFICATION</scope>
</reference>
<dbReference type="InterPro" id="IPR029063">
    <property type="entry name" value="SAM-dependent_MTases_sf"/>
</dbReference>
<sequence>MIAATFLLQSLPLEEMGMGKQVLEIGLGGGGFDMGLHKMKPHVNITAVEIEPVVVKLAYKWFGVVNSETHHTVVQDGKEFIEQAYNQGAEFFWMCELNFRKPS</sequence>